<dbReference type="PANTHER" id="PTHR13693:SF3">
    <property type="entry name" value="LD36009P"/>
    <property type="match status" value="1"/>
</dbReference>
<gene>
    <name evidence="4" type="ORF">SAMN06297382_0423</name>
</gene>
<reference evidence="4 5" key="1">
    <citation type="submission" date="2017-07" db="EMBL/GenBank/DDBJ databases">
        <authorList>
            <person name="Sun Z.S."/>
            <person name="Albrecht U."/>
            <person name="Echele G."/>
            <person name="Lee C.C."/>
        </authorList>
    </citation>
    <scope>NUCLEOTIDE SEQUENCE [LARGE SCALE GENOMIC DNA]</scope>
    <source>
        <strain evidence="4 5">CGMCC 1.12710</strain>
    </source>
</reference>
<dbReference type="EMBL" id="FZQA01000001">
    <property type="protein sequence ID" value="SNT67930.1"/>
    <property type="molecule type" value="Genomic_DNA"/>
</dbReference>
<keyword evidence="2 4" id="KW-0808">Transferase</keyword>
<dbReference type="Proteomes" id="UP000198346">
    <property type="component" value="Unassembled WGS sequence"/>
</dbReference>
<dbReference type="InterPro" id="IPR015422">
    <property type="entry name" value="PyrdxlP-dep_Trfase_small"/>
</dbReference>
<dbReference type="InterPro" id="IPR015424">
    <property type="entry name" value="PyrdxlP-dep_Trfase"/>
</dbReference>
<name>A0A239PK54_9PROT</name>
<dbReference type="InterPro" id="IPR004839">
    <property type="entry name" value="Aminotransferase_I/II_large"/>
</dbReference>
<evidence type="ECO:0000256" key="1">
    <source>
        <dbReference type="ARBA" id="ARBA00001933"/>
    </source>
</evidence>
<dbReference type="SUPFAM" id="SSF53383">
    <property type="entry name" value="PLP-dependent transferases"/>
    <property type="match status" value="1"/>
</dbReference>
<dbReference type="Pfam" id="PF00155">
    <property type="entry name" value="Aminotran_1_2"/>
    <property type="match status" value="1"/>
</dbReference>
<dbReference type="GO" id="GO:0016740">
    <property type="term" value="F:transferase activity"/>
    <property type="evidence" value="ECO:0007669"/>
    <property type="project" value="UniProtKB-KW"/>
</dbReference>
<evidence type="ECO:0000259" key="3">
    <source>
        <dbReference type="Pfam" id="PF00155"/>
    </source>
</evidence>
<dbReference type="InterPro" id="IPR050087">
    <property type="entry name" value="AON_synthase_class-II"/>
</dbReference>
<keyword evidence="5" id="KW-1185">Reference proteome</keyword>
<dbReference type="GO" id="GO:0030170">
    <property type="term" value="F:pyridoxal phosphate binding"/>
    <property type="evidence" value="ECO:0007669"/>
    <property type="project" value="InterPro"/>
</dbReference>
<dbReference type="PANTHER" id="PTHR13693">
    <property type="entry name" value="CLASS II AMINOTRANSFERASE/8-AMINO-7-OXONONANOATE SYNTHASE"/>
    <property type="match status" value="1"/>
</dbReference>
<evidence type="ECO:0000313" key="5">
    <source>
        <dbReference type="Proteomes" id="UP000198346"/>
    </source>
</evidence>
<dbReference type="InterPro" id="IPR015421">
    <property type="entry name" value="PyrdxlP-dep_Trfase_major"/>
</dbReference>
<proteinExistence type="predicted"/>
<dbReference type="AlphaFoldDB" id="A0A239PK54"/>
<comment type="cofactor">
    <cofactor evidence="1">
        <name>pyridoxal 5'-phosphate</name>
        <dbReference type="ChEBI" id="CHEBI:597326"/>
    </cofactor>
</comment>
<accession>A0A239PK54</accession>
<dbReference type="NCBIfam" id="NF047599">
    <property type="entry name" value="SerpalmtaseBetaP"/>
    <property type="match status" value="1"/>
</dbReference>
<dbReference type="RefSeq" id="WP_089410926.1">
    <property type="nucleotide sequence ID" value="NZ_FZQA01000001.1"/>
</dbReference>
<sequence length="405" mass="43350">MSLFDKFQKNAVLYNALSEAGRNPFTVQMDEILGPTRAIVKGKEIVLAGTNNYLGLTFREEVVSAAQAAVAEQGAGTTGSRFANGTYASHKALERALAAFLGFSRCIVFSTGYQANLGAISALAAPGKDVIFIDADCHACIYDGCQLSGAETVRFRHNSPEDLDRRLSRLDGDEKYAGMGKLVCIEGMYSMFGDVAPAKEFLDVARRHGAYLFVDEAHSFGVYGESGRGVVEAQGVIDEIDFYSGTFSKSLVSIGGFVASNHPELDYLRFSARPYMFTASPSPANVAAATAALQCIAAEPDLRKRVWANARRVHEAFTQLGLETCAPPGPVIAVKLPDRETAFAAWSFLIDKGVYVNLAIPPGTPNAASILRLSVSAAHTNDDLDIVIDAYGAMAETFAQARVTA</sequence>
<dbReference type="Gene3D" id="3.90.1150.10">
    <property type="entry name" value="Aspartate Aminotransferase, domain 1"/>
    <property type="match status" value="1"/>
</dbReference>
<evidence type="ECO:0000313" key="4">
    <source>
        <dbReference type="EMBL" id="SNT67930.1"/>
    </source>
</evidence>
<dbReference type="OrthoDB" id="9807157at2"/>
<feature type="domain" description="Aminotransferase class I/classII large" evidence="3">
    <location>
        <begin position="47"/>
        <end position="390"/>
    </location>
</feature>
<organism evidence="4 5">
    <name type="scientific">Amphiplicatus metriothermophilus</name>
    <dbReference type="NCBI Taxonomy" id="1519374"/>
    <lineage>
        <taxon>Bacteria</taxon>
        <taxon>Pseudomonadati</taxon>
        <taxon>Pseudomonadota</taxon>
        <taxon>Alphaproteobacteria</taxon>
        <taxon>Parvularculales</taxon>
        <taxon>Parvularculaceae</taxon>
        <taxon>Amphiplicatus</taxon>
    </lineage>
</organism>
<protein>
    <submittedName>
        <fullName evidence="4">Serine palmitoyltransferase</fullName>
    </submittedName>
</protein>
<dbReference type="Gene3D" id="3.40.640.10">
    <property type="entry name" value="Type I PLP-dependent aspartate aminotransferase-like (Major domain)"/>
    <property type="match status" value="1"/>
</dbReference>
<evidence type="ECO:0000256" key="2">
    <source>
        <dbReference type="ARBA" id="ARBA00022679"/>
    </source>
</evidence>